<dbReference type="AlphaFoldDB" id="G1UHW9"/>
<name>G1UHW9_COPCI</name>
<dbReference type="PROSITE" id="PS50114">
    <property type="entry name" value="GATA_ZN_FINGER_2"/>
    <property type="match status" value="1"/>
</dbReference>
<evidence type="ECO:0000256" key="2">
    <source>
        <dbReference type="ARBA" id="ARBA00022771"/>
    </source>
</evidence>
<sequence>MSSTPSPPNSQVSTDGPSSVQHSKGFYDFTKRRRWADLVVSELVDSLTFVITPETKVLYCQCGGATQDVLGWTESDFIDSELVDYIHPEDQESFLQVVHYLVRTSVKGSSFARMRPNHIPGAASSIEEAIYEFVVQPCIHPEKPETKVSLVSAKQVAYRNNTSLASLLSDLRQENGILQARVDELRAQLPMEVAAELTSTLGHRDVTNSVYSSSTMSGLDHEMGGIGEYPRELVSGSPGTTQPSTAPAEEEVSEEGSKKKKLKKTHGAEQYVCITCGRTDSPEWRKGPLGPKTLCNACGLRWAKQVRKTDDNDGKDGSSESQSTPERSKSPP</sequence>
<feature type="compositionally biased region" description="Basic and acidic residues" evidence="5">
    <location>
        <begin position="307"/>
        <end position="318"/>
    </location>
</feature>
<dbReference type="PROSITE" id="PS00344">
    <property type="entry name" value="GATA_ZN_FINGER_1"/>
    <property type="match status" value="1"/>
</dbReference>
<dbReference type="SMART" id="SM00401">
    <property type="entry name" value="ZnF_GATA"/>
    <property type="match status" value="1"/>
</dbReference>
<evidence type="ECO:0000313" key="8">
    <source>
        <dbReference type="EMBL" id="BAK82128.1"/>
    </source>
</evidence>
<dbReference type="Gene3D" id="3.30.450.20">
    <property type="entry name" value="PAS domain"/>
    <property type="match status" value="1"/>
</dbReference>
<dbReference type="SUPFAM" id="SSF57716">
    <property type="entry name" value="Glucocorticoid receptor-like (DNA-binding domain)"/>
    <property type="match status" value="1"/>
</dbReference>
<keyword evidence="2 4" id="KW-0863">Zinc-finger</keyword>
<evidence type="ECO:0000256" key="3">
    <source>
        <dbReference type="ARBA" id="ARBA00022833"/>
    </source>
</evidence>
<feature type="region of interest" description="Disordered" evidence="5">
    <location>
        <begin position="306"/>
        <end position="332"/>
    </location>
</feature>
<evidence type="ECO:0000256" key="5">
    <source>
        <dbReference type="SAM" id="MobiDB-lite"/>
    </source>
</evidence>
<reference evidence="8" key="1">
    <citation type="journal article" date="2011" name="Fungal Genet. Biol.">
        <title>Efficient gene targeting in deltaCc.ku70 or deltaCc.lig4 mutants of the agaricomycete Coprinopsis cinerea.</title>
        <authorList>
            <person name="Nakazawa T."/>
            <person name="Ando Y."/>
            <person name="Kitaaki K."/>
            <person name="Nakahori K."/>
            <person name="Kamada T."/>
        </authorList>
    </citation>
    <scope>NUCLEOTIDE SEQUENCE</scope>
    <source>
        <strain evidence="8">326</strain>
    </source>
</reference>
<dbReference type="Gene3D" id="3.30.50.10">
    <property type="entry name" value="Erythroid Transcription Factor GATA-1, subunit A"/>
    <property type="match status" value="1"/>
</dbReference>
<organism evidence="8">
    <name type="scientific">Coprinopsis cinerea</name>
    <name type="common">Inky cap fungus</name>
    <name type="synonym">Hormographiella aspergillata</name>
    <dbReference type="NCBI Taxonomy" id="5346"/>
    <lineage>
        <taxon>Eukaryota</taxon>
        <taxon>Fungi</taxon>
        <taxon>Dikarya</taxon>
        <taxon>Basidiomycota</taxon>
        <taxon>Agaricomycotina</taxon>
        <taxon>Agaricomycetes</taxon>
        <taxon>Agaricomycetidae</taxon>
        <taxon>Agaricales</taxon>
        <taxon>Agaricineae</taxon>
        <taxon>Psathyrellaceae</taxon>
        <taxon>Coprinopsis</taxon>
    </lineage>
</organism>
<dbReference type="GO" id="GO:0006355">
    <property type="term" value="P:regulation of DNA-templated transcription"/>
    <property type="evidence" value="ECO:0007669"/>
    <property type="project" value="InterPro"/>
</dbReference>
<evidence type="ECO:0000259" key="7">
    <source>
        <dbReference type="PROSITE" id="PS50114"/>
    </source>
</evidence>
<dbReference type="CDD" id="cd00130">
    <property type="entry name" value="PAS"/>
    <property type="match status" value="1"/>
</dbReference>
<gene>
    <name evidence="8" type="primary">Cc.wc-2</name>
</gene>
<dbReference type="InterPro" id="IPR051140">
    <property type="entry name" value="GATA_TF"/>
</dbReference>
<proteinExistence type="evidence at transcript level"/>
<keyword evidence="3" id="KW-0862">Zinc</keyword>
<dbReference type="InterPro" id="IPR000014">
    <property type="entry name" value="PAS"/>
</dbReference>
<dbReference type="VEuPathDB" id="FungiDB:CC2G_005377"/>
<feature type="domain" description="PAS" evidence="6">
    <location>
        <begin position="65"/>
        <end position="105"/>
    </location>
</feature>
<evidence type="ECO:0000259" key="6">
    <source>
        <dbReference type="PROSITE" id="PS50112"/>
    </source>
</evidence>
<feature type="region of interest" description="Disordered" evidence="5">
    <location>
        <begin position="211"/>
        <end position="264"/>
    </location>
</feature>
<dbReference type="InterPro" id="IPR000679">
    <property type="entry name" value="Znf_GATA"/>
</dbReference>
<dbReference type="InterPro" id="IPR013088">
    <property type="entry name" value="Znf_NHR/GATA"/>
</dbReference>
<dbReference type="PANTHER" id="PTHR45658:SF18">
    <property type="entry name" value="PROTEIN GAT2"/>
    <property type="match status" value="1"/>
</dbReference>
<evidence type="ECO:0000256" key="4">
    <source>
        <dbReference type="PROSITE-ProRule" id="PRU00094"/>
    </source>
</evidence>
<dbReference type="EMBL" id="AB620076">
    <property type="protein sequence ID" value="BAK82128.1"/>
    <property type="molecule type" value="mRNA"/>
</dbReference>
<dbReference type="Pfam" id="PF00320">
    <property type="entry name" value="GATA"/>
    <property type="match status" value="1"/>
</dbReference>
<accession>G1UHW9</accession>
<evidence type="ECO:0000256" key="1">
    <source>
        <dbReference type="ARBA" id="ARBA00022723"/>
    </source>
</evidence>
<dbReference type="GO" id="GO:0008270">
    <property type="term" value="F:zinc ion binding"/>
    <property type="evidence" value="ECO:0007669"/>
    <property type="project" value="UniProtKB-KW"/>
</dbReference>
<feature type="compositionally biased region" description="Polar residues" evidence="5">
    <location>
        <begin position="9"/>
        <end position="21"/>
    </location>
</feature>
<protein>
    <submittedName>
        <fullName evidence="8">White collar 2 protein</fullName>
    </submittedName>
</protein>
<dbReference type="GO" id="GO:0043565">
    <property type="term" value="F:sequence-specific DNA binding"/>
    <property type="evidence" value="ECO:0007669"/>
    <property type="project" value="InterPro"/>
</dbReference>
<dbReference type="SUPFAM" id="SSF55785">
    <property type="entry name" value="PYP-like sensor domain (PAS domain)"/>
    <property type="match status" value="1"/>
</dbReference>
<feature type="region of interest" description="Disordered" evidence="5">
    <location>
        <begin position="1"/>
        <end position="21"/>
    </location>
</feature>
<dbReference type="PROSITE" id="PS50112">
    <property type="entry name" value="PAS"/>
    <property type="match status" value="1"/>
</dbReference>
<dbReference type="PANTHER" id="PTHR45658">
    <property type="entry name" value="GATA TRANSCRIPTION FACTOR"/>
    <property type="match status" value="1"/>
</dbReference>
<dbReference type="VEuPathDB" id="FungiDB:CC1G_01095"/>
<dbReference type="CDD" id="cd00202">
    <property type="entry name" value="ZnF_GATA"/>
    <property type="match status" value="1"/>
</dbReference>
<feature type="domain" description="GATA-type" evidence="7">
    <location>
        <begin position="267"/>
        <end position="300"/>
    </location>
</feature>
<dbReference type="InterPro" id="IPR035965">
    <property type="entry name" value="PAS-like_dom_sf"/>
</dbReference>
<keyword evidence="1" id="KW-0479">Metal-binding</keyword>